<dbReference type="GO" id="GO:0045892">
    <property type="term" value="P:negative regulation of DNA-templated transcription"/>
    <property type="evidence" value="ECO:0007669"/>
    <property type="project" value="InterPro"/>
</dbReference>
<dbReference type="EMBL" id="WERV01000001">
    <property type="protein sequence ID" value="MDV7714369.1"/>
    <property type="molecule type" value="Genomic_DNA"/>
</dbReference>
<dbReference type="InterPro" id="IPR029057">
    <property type="entry name" value="PRTase-like"/>
</dbReference>
<reference evidence="10 12" key="2">
    <citation type="submission" date="2018-08" db="EMBL/GenBank/DDBJ databases">
        <authorList>
            <person name="Lorentzen P. G. S. M."/>
        </authorList>
    </citation>
    <scope>NUCLEOTIDE SEQUENCE [LARGE SCALE GENOMIC DNA]</scope>
    <source>
        <strain evidence="10 12">CRBO_1381</strain>
    </source>
</reference>
<dbReference type="Gene3D" id="3.40.50.2020">
    <property type="match status" value="1"/>
</dbReference>
<keyword evidence="4" id="KW-0804">Transcription</keyword>
<dbReference type="GO" id="GO:0003677">
    <property type="term" value="F:DNA binding"/>
    <property type="evidence" value="ECO:0007669"/>
    <property type="project" value="UniProtKB-KW"/>
</dbReference>
<dbReference type="Proteomes" id="UP001281024">
    <property type="component" value="Unassembled WGS sequence"/>
</dbReference>
<accession>A0A483BCS4</accession>
<dbReference type="Proteomes" id="UP000294726">
    <property type="component" value="Chromosome"/>
</dbReference>
<dbReference type="InterPro" id="IPR036388">
    <property type="entry name" value="WH-like_DNA-bd_sf"/>
</dbReference>
<feature type="domain" description="Bacterial purine repressor N-terminal" evidence="7">
    <location>
        <begin position="5"/>
        <end position="73"/>
    </location>
</feature>
<evidence type="ECO:0000313" key="8">
    <source>
        <dbReference type="EMBL" id="MDV7714369.1"/>
    </source>
</evidence>
<reference evidence="9 11" key="1">
    <citation type="journal article" date="2016" name="BMC Genomics">
        <title>Consensus pan-genome assembly of the specialised wine bacterium Oenococcus oeni.</title>
        <authorList>
            <person name="Sternes P.R."/>
            <person name="Borneman A.R."/>
        </authorList>
    </citation>
    <scope>NUCLEOTIDE SEQUENCE [LARGE SCALE GENOMIC DNA]</scope>
    <source>
        <strain evidence="9 11">AWRIB661</strain>
    </source>
</reference>
<evidence type="ECO:0000259" key="7">
    <source>
        <dbReference type="Pfam" id="PF09182"/>
    </source>
</evidence>
<dbReference type="PANTHER" id="PTHR43864">
    <property type="entry name" value="HYPOXANTHINE/GUANINE PHOSPHORIBOSYLTRANSFERASE"/>
    <property type="match status" value="1"/>
</dbReference>
<comment type="subunit">
    <text evidence="1">Homodimer.</text>
</comment>
<dbReference type="Pfam" id="PF00156">
    <property type="entry name" value="Pribosyltran"/>
    <property type="match status" value="1"/>
</dbReference>
<evidence type="ECO:0000256" key="4">
    <source>
        <dbReference type="ARBA" id="ARBA00023163"/>
    </source>
</evidence>
<evidence type="ECO:0000313" key="12">
    <source>
        <dbReference type="Proteomes" id="UP000294726"/>
    </source>
</evidence>
<evidence type="ECO:0000313" key="10">
    <source>
        <dbReference type="EMBL" id="VDB98899.1"/>
    </source>
</evidence>
<dbReference type="InterPro" id="IPR036390">
    <property type="entry name" value="WH_DNA-bd_sf"/>
</dbReference>
<evidence type="ECO:0000313" key="9">
    <source>
        <dbReference type="EMBL" id="OIM20681.1"/>
    </source>
</evidence>
<reference evidence="8" key="3">
    <citation type="submission" date="2019-10" db="EMBL/GenBank/DDBJ databases">
        <title>Malate fermentation in French cider.</title>
        <authorList>
            <person name="Cousin F.J."/>
            <person name="Medina Fernandez S."/>
            <person name="Misery B."/>
            <person name="Laplace J.-M."/>
            <person name="Cretenet M."/>
        </authorList>
    </citation>
    <scope>NUCLEOTIDE SEQUENCE</scope>
    <source>
        <strain evidence="8">UCMA15129</strain>
    </source>
</reference>
<evidence type="ECO:0000256" key="5">
    <source>
        <dbReference type="ARBA" id="ARBA00049656"/>
    </source>
</evidence>
<evidence type="ECO:0000313" key="11">
    <source>
        <dbReference type="Proteomes" id="UP000181728"/>
    </source>
</evidence>
<gene>
    <name evidence="8" type="primary">purR</name>
    <name evidence="9" type="ORF">ATX59_07655</name>
    <name evidence="8" type="ORF">GA838_01045</name>
    <name evidence="10" type="ORF">OENI_1574</name>
</gene>
<dbReference type="PANTHER" id="PTHR43864:SF2">
    <property type="entry name" value="PUR OPERON REPRESSOR"/>
    <property type="match status" value="1"/>
</dbReference>
<dbReference type="InterPro" id="IPR000836">
    <property type="entry name" value="PRTase_dom"/>
</dbReference>
<dbReference type="EMBL" id="LR031358">
    <property type="protein sequence ID" value="VDB98899.1"/>
    <property type="molecule type" value="Genomic_DNA"/>
</dbReference>
<evidence type="ECO:0000256" key="2">
    <source>
        <dbReference type="ARBA" id="ARBA00023015"/>
    </source>
</evidence>
<protein>
    <submittedName>
        <fullName evidence="9">Pur operon repressor</fullName>
    </submittedName>
    <submittedName>
        <fullName evidence="10">Transcriptional regulator of the purine biosynthesis operon (PurR-pRpp)</fullName>
    </submittedName>
</protein>
<dbReference type="Pfam" id="PF09182">
    <property type="entry name" value="PuR_N"/>
    <property type="match status" value="1"/>
</dbReference>
<feature type="domain" description="Phosphoribosyltransferase" evidence="6">
    <location>
        <begin position="109"/>
        <end position="245"/>
    </location>
</feature>
<dbReference type="NCBIfam" id="TIGR01743">
    <property type="entry name" value="purR_Bsub"/>
    <property type="match status" value="1"/>
</dbReference>
<comment type="similarity">
    <text evidence="5">Belongs to the purine/pyrimidine phosphoribosyltransferase family. PurR subfamily.</text>
</comment>
<dbReference type="SUPFAM" id="SSF53271">
    <property type="entry name" value="PRTase-like"/>
    <property type="match status" value="1"/>
</dbReference>
<dbReference type="Proteomes" id="UP000181728">
    <property type="component" value="Unassembled WGS sequence"/>
</dbReference>
<dbReference type="GO" id="GO:0045982">
    <property type="term" value="P:negative regulation of purine nucleobase metabolic process"/>
    <property type="evidence" value="ECO:0007669"/>
    <property type="project" value="InterPro"/>
</dbReference>
<dbReference type="Gene3D" id="1.10.10.10">
    <property type="entry name" value="Winged helix-like DNA-binding domain superfamily/Winged helix DNA-binding domain"/>
    <property type="match status" value="1"/>
</dbReference>
<dbReference type="SUPFAM" id="SSF46785">
    <property type="entry name" value="Winged helix' DNA-binding domain"/>
    <property type="match status" value="1"/>
</dbReference>
<proteinExistence type="inferred from homology"/>
<organism evidence="9 11">
    <name type="scientific">Oenococcus oeni</name>
    <name type="common">Leuconostoc oenos</name>
    <dbReference type="NCBI Taxonomy" id="1247"/>
    <lineage>
        <taxon>Bacteria</taxon>
        <taxon>Bacillati</taxon>
        <taxon>Bacillota</taxon>
        <taxon>Bacilli</taxon>
        <taxon>Lactobacillales</taxon>
        <taxon>Lactobacillaceae</taxon>
        <taxon>Oenococcus</taxon>
    </lineage>
</organism>
<keyword evidence="3" id="KW-0238">DNA-binding</keyword>
<evidence type="ECO:0000256" key="1">
    <source>
        <dbReference type="ARBA" id="ARBA00011738"/>
    </source>
</evidence>
<dbReference type="RefSeq" id="WP_032805596.1">
    <property type="nucleotide sequence ID" value="NZ_CP014324.1"/>
</dbReference>
<dbReference type="EMBL" id="MLOK01000052">
    <property type="protein sequence ID" value="OIM20681.1"/>
    <property type="molecule type" value="Genomic_DNA"/>
</dbReference>
<dbReference type="CDD" id="cd06223">
    <property type="entry name" value="PRTases_typeI"/>
    <property type="match status" value="1"/>
</dbReference>
<sequence length="284" mass="31392">MKTPRAERLVDMTHYLVERPRTLVPLTFFANRYSSAKSSISEDLTILKKTLKERGVGLLETIPGAAGGAKFYPYILEREADEFVNDMLKQVNDETRVLPGGYVYLSDLLGKPSVLRQVGRLVATEYLNTDIQAVMTAATKGVPMAAAVAEQLNVPFVIVRSGENKVTEGPTVSVNYLTGSSKHVEKMELSRRSLPTGLNILIVDDFMKAGGTINGMKTLAKEFDSDVKGVAIFAEGRAQERQVDDFTSLLHVDTNLDSGEVIKVQFGNYKQNIFRGRENKIVRS</sequence>
<dbReference type="InterPro" id="IPR010078">
    <property type="entry name" value="PurR_Bsub"/>
</dbReference>
<evidence type="ECO:0000256" key="3">
    <source>
        <dbReference type="ARBA" id="ARBA00023125"/>
    </source>
</evidence>
<keyword evidence="2" id="KW-0805">Transcription regulation</keyword>
<dbReference type="InterPro" id="IPR050118">
    <property type="entry name" value="Pur/Pyrimidine_PRTase"/>
</dbReference>
<evidence type="ECO:0000259" key="6">
    <source>
        <dbReference type="Pfam" id="PF00156"/>
    </source>
</evidence>
<name>A0A483BCS4_OENOE</name>
<dbReference type="InterPro" id="IPR015265">
    <property type="entry name" value="PuR_N"/>
</dbReference>
<dbReference type="AlphaFoldDB" id="A0A483BCS4"/>